<dbReference type="EMBL" id="CP058610">
    <property type="protein sequence ID" value="QLG74610.1"/>
    <property type="molecule type" value="Genomic_DNA"/>
</dbReference>
<reference evidence="9 10" key="1">
    <citation type="submission" date="2020-07" db="EMBL/GenBank/DDBJ databases">
        <title>The yeast mating-type switching endonuclease HO is a domesticated member of an unorthodox homing genetic element family.</title>
        <authorList>
            <person name="Coughlan A.Y."/>
            <person name="Lombardi L."/>
            <person name="Braun-Galleani S."/>
            <person name="Martos A.R."/>
            <person name="Galeote V."/>
            <person name="Bigey F."/>
            <person name="Dequin S."/>
            <person name="Byrne K.P."/>
            <person name="Wolfe K.H."/>
        </authorList>
    </citation>
    <scope>NUCLEOTIDE SEQUENCE [LARGE SCALE GENOMIC DNA]</scope>
    <source>
        <strain evidence="9 10">NRRL Y-6702</strain>
    </source>
</reference>
<keyword evidence="6 7" id="KW-0539">Nucleus</keyword>
<evidence type="ECO:0000256" key="4">
    <source>
        <dbReference type="ARBA" id="ARBA00023159"/>
    </source>
</evidence>
<evidence type="ECO:0000313" key="9">
    <source>
        <dbReference type="EMBL" id="QLG74610.1"/>
    </source>
</evidence>
<dbReference type="PANTHER" id="PTHR12632">
    <property type="entry name" value="TRANSCRIPTION FACTOR NF-Y ALPHA-RELATED"/>
    <property type="match status" value="1"/>
</dbReference>
<dbReference type="GO" id="GO:0003677">
    <property type="term" value="F:DNA binding"/>
    <property type="evidence" value="ECO:0007669"/>
    <property type="project" value="UniProtKB-KW"/>
</dbReference>
<evidence type="ECO:0000256" key="7">
    <source>
        <dbReference type="RuleBase" id="RU367155"/>
    </source>
</evidence>
<dbReference type="InterPro" id="IPR001289">
    <property type="entry name" value="NFYA"/>
</dbReference>
<gene>
    <name evidence="9" type="ORF">HG535_0G04930</name>
</gene>
<evidence type="ECO:0000256" key="3">
    <source>
        <dbReference type="ARBA" id="ARBA00023125"/>
    </source>
</evidence>
<sequence length="279" mass="31139">MNRNEENYHPIDAGLVGYPTDELQLTSMPGPFNERDARERASKGEPNPTDIYLYDHPQDGERQDTENASISHYDGNREDEPAGTENKRQKTQEGKNSTSSSQLPLGSSSEVGLTSEIKSGRNSANNSYIESVADSLASMANTELSIDPVAGGSTSEVNEVAEQPFYVNAKQYYRILKRRYARAKLEENLRISRERKPYLHESRHKHAMRRPRGQGGRFLTLAEIEELKNKEGSQSSTPSATDTPGVGIEDEKKYGTETKTTAPIQQESDKNKLACIKKK</sequence>
<dbReference type="SMART" id="SM00521">
    <property type="entry name" value="CBF"/>
    <property type="match status" value="1"/>
</dbReference>
<keyword evidence="2 7" id="KW-0805">Transcription regulation</keyword>
<feature type="compositionally biased region" description="Polar residues" evidence="8">
    <location>
        <begin position="257"/>
        <end position="266"/>
    </location>
</feature>
<keyword evidence="3 7" id="KW-0238">DNA-binding</keyword>
<protein>
    <recommendedName>
        <fullName evidence="7">Transcriptional activator HAP2</fullName>
    </recommendedName>
</protein>
<keyword evidence="5 7" id="KW-0804">Transcription</keyword>
<evidence type="ECO:0000256" key="1">
    <source>
        <dbReference type="ARBA" id="ARBA00004123"/>
    </source>
</evidence>
<comment type="subcellular location">
    <subcellularLocation>
        <location evidence="1 7">Nucleus</location>
    </subcellularLocation>
</comment>
<evidence type="ECO:0000256" key="8">
    <source>
        <dbReference type="SAM" id="MobiDB-lite"/>
    </source>
</evidence>
<evidence type="ECO:0000256" key="5">
    <source>
        <dbReference type="ARBA" id="ARBA00023163"/>
    </source>
</evidence>
<evidence type="ECO:0000256" key="2">
    <source>
        <dbReference type="ARBA" id="ARBA00023015"/>
    </source>
</evidence>
<comment type="similarity">
    <text evidence="7">Belongs to the NFYA/HAP2 subunit family.</text>
</comment>
<dbReference type="AlphaFoldDB" id="A0A7H9B7U3"/>
<dbReference type="GO" id="GO:0003700">
    <property type="term" value="F:DNA-binding transcription factor activity"/>
    <property type="evidence" value="ECO:0007669"/>
    <property type="project" value="UniProtKB-UniRule"/>
</dbReference>
<dbReference type="PRINTS" id="PR00616">
    <property type="entry name" value="CCAATSUBUNTB"/>
</dbReference>
<organism evidence="9 10">
    <name type="scientific">Zygotorulaspora mrakii</name>
    <name type="common">Zygosaccharomyces mrakii</name>
    <dbReference type="NCBI Taxonomy" id="42260"/>
    <lineage>
        <taxon>Eukaryota</taxon>
        <taxon>Fungi</taxon>
        <taxon>Dikarya</taxon>
        <taxon>Ascomycota</taxon>
        <taxon>Saccharomycotina</taxon>
        <taxon>Saccharomycetes</taxon>
        <taxon>Saccharomycetales</taxon>
        <taxon>Saccharomycetaceae</taxon>
        <taxon>Zygotorulaspora</taxon>
    </lineage>
</organism>
<dbReference type="Proteomes" id="UP000509704">
    <property type="component" value="Chromosome 7"/>
</dbReference>
<feature type="compositionally biased region" description="Low complexity" evidence="8">
    <location>
        <begin position="97"/>
        <end position="109"/>
    </location>
</feature>
<accession>A0A7H9B7U3</accession>
<keyword evidence="10" id="KW-1185">Reference proteome</keyword>
<feature type="compositionally biased region" description="Basic and acidic residues" evidence="8">
    <location>
        <begin position="56"/>
        <end position="65"/>
    </location>
</feature>
<proteinExistence type="inferred from homology"/>
<evidence type="ECO:0000313" key="10">
    <source>
        <dbReference type="Proteomes" id="UP000509704"/>
    </source>
</evidence>
<keyword evidence="4" id="KW-0010">Activator</keyword>
<feature type="compositionally biased region" description="Polar residues" evidence="8">
    <location>
        <begin position="232"/>
        <end position="242"/>
    </location>
</feature>
<dbReference type="GeneID" id="59238393"/>
<comment type="subunit">
    <text evidence="7">Heterotrimer.</text>
</comment>
<dbReference type="InterPro" id="IPR018362">
    <property type="entry name" value="CCAAT-binding_factor_CS"/>
</dbReference>
<dbReference type="RefSeq" id="XP_037146335.1">
    <property type="nucleotide sequence ID" value="XM_037290440.1"/>
</dbReference>
<comment type="function">
    <text evidence="7">Component of the sequence-specific heterotrimeric transcription factor (NF-Y) which specifically recognizes a 5'-CCAAT-3' box motif found in the promoters of its target genes.</text>
</comment>
<feature type="compositionally biased region" description="Basic and acidic residues" evidence="8">
    <location>
        <begin position="33"/>
        <end position="43"/>
    </location>
</feature>
<feature type="region of interest" description="Disordered" evidence="8">
    <location>
        <begin position="224"/>
        <end position="279"/>
    </location>
</feature>
<feature type="region of interest" description="Disordered" evidence="8">
    <location>
        <begin position="1"/>
        <end position="126"/>
    </location>
</feature>
<evidence type="ECO:0000256" key="6">
    <source>
        <dbReference type="ARBA" id="ARBA00023242"/>
    </source>
</evidence>
<dbReference type="PROSITE" id="PS00686">
    <property type="entry name" value="NFYA_HAP2_1"/>
    <property type="match status" value="1"/>
</dbReference>
<dbReference type="GO" id="GO:0016602">
    <property type="term" value="C:CCAAT-binding factor complex"/>
    <property type="evidence" value="ECO:0007669"/>
    <property type="project" value="InterPro"/>
</dbReference>
<feature type="compositionally biased region" description="Polar residues" evidence="8">
    <location>
        <begin position="110"/>
        <end position="126"/>
    </location>
</feature>
<dbReference type="Pfam" id="PF02045">
    <property type="entry name" value="CBFB_NFYA"/>
    <property type="match status" value="1"/>
</dbReference>
<feature type="compositionally biased region" description="Basic and acidic residues" evidence="8">
    <location>
        <begin position="74"/>
        <end position="93"/>
    </location>
</feature>
<dbReference type="PROSITE" id="PS51152">
    <property type="entry name" value="NFYA_HAP2_2"/>
    <property type="match status" value="1"/>
</dbReference>
<dbReference type="KEGG" id="zmk:HG535_0G04930"/>
<name>A0A7H9B7U3_ZYGMR</name>
<dbReference type="OrthoDB" id="1097733at2759"/>
<dbReference type="Gene3D" id="6.10.250.2430">
    <property type="match status" value="1"/>
</dbReference>